<dbReference type="Proteomes" id="UP001152320">
    <property type="component" value="Chromosome 8"/>
</dbReference>
<dbReference type="GO" id="GO:0060271">
    <property type="term" value="P:cilium assembly"/>
    <property type="evidence" value="ECO:0007669"/>
    <property type="project" value="InterPro"/>
</dbReference>
<feature type="region of interest" description="Disordered" evidence="1">
    <location>
        <begin position="257"/>
        <end position="428"/>
    </location>
</feature>
<feature type="compositionally biased region" description="Basic and acidic residues" evidence="1">
    <location>
        <begin position="55"/>
        <end position="71"/>
    </location>
</feature>
<feature type="compositionally biased region" description="Basic and acidic residues" evidence="1">
    <location>
        <begin position="22"/>
        <end position="40"/>
    </location>
</feature>
<gene>
    <name evidence="2" type="ORF">HOLleu_17900</name>
</gene>
<feature type="compositionally biased region" description="Basic and acidic residues" evidence="1">
    <location>
        <begin position="125"/>
        <end position="139"/>
    </location>
</feature>
<feature type="compositionally biased region" description="Basic and acidic residues" evidence="1">
    <location>
        <begin position="257"/>
        <end position="269"/>
    </location>
</feature>
<proteinExistence type="predicted"/>
<feature type="compositionally biased region" description="Polar residues" evidence="1">
    <location>
        <begin position="43"/>
        <end position="54"/>
    </location>
</feature>
<dbReference type="PANTHER" id="PTHR33689">
    <property type="entry name" value="FAS-BINDING FACTOR 1"/>
    <property type="match status" value="1"/>
</dbReference>
<evidence type="ECO:0000256" key="1">
    <source>
        <dbReference type="SAM" id="MobiDB-lite"/>
    </source>
</evidence>
<dbReference type="GO" id="GO:0097539">
    <property type="term" value="C:ciliary transition fiber"/>
    <property type="evidence" value="ECO:0007669"/>
    <property type="project" value="InterPro"/>
</dbReference>
<protein>
    <submittedName>
        <fullName evidence="2">Fas-binding factor 1</fullName>
    </submittedName>
</protein>
<dbReference type="GO" id="GO:0005814">
    <property type="term" value="C:centriole"/>
    <property type="evidence" value="ECO:0007669"/>
    <property type="project" value="TreeGrafter"/>
</dbReference>
<dbReference type="GO" id="GO:0036064">
    <property type="term" value="C:ciliary basal body"/>
    <property type="evidence" value="ECO:0007669"/>
    <property type="project" value="TreeGrafter"/>
</dbReference>
<feature type="compositionally biased region" description="Basic and acidic residues" evidence="1">
    <location>
        <begin position="177"/>
        <end position="187"/>
    </location>
</feature>
<dbReference type="GO" id="GO:0090162">
    <property type="term" value="P:establishment of epithelial cell polarity"/>
    <property type="evidence" value="ECO:0007669"/>
    <property type="project" value="InterPro"/>
</dbReference>
<feature type="compositionally biased region" description="Acidic residues" evidence="1">
    <location>
        <begin position="88"/>
        <end position="106"/>
    </location>
</feature>
<evidence type="ECO:0000313" key="2">
    <source>
        <dbReference type="EMBL" id="KAJ8037152.1"/>
    </source>
</evidence>
<feature type="compositionally biased region" description="Polar residues" evidence="1">
    <location>
        <begin position="328"/>
        <end position="346"/>
    </location>
</feature>
<keyword evidence="3" id="KW-1185">Reference proteome</keyword>
<organism evidence="2 3">
    <name type="scientific">Holothuria leucospilota</name>
    <name type="common">Black long sea cucumber</name>
    <name type="synonym">Mertensiothuria leucospilota</name>
    <dbReference type="NCBI Taxonomy" id="206669"/>
    <lineage>
        <taxon>Eukaryota</taxon>
        <taxon>Metazoa</taxon>
        <taxon>Echinodermata</taxon>
        <taxon>Eleutherozoa</taxon>
        <taxon>Echinozoa</taxon>
        <taxon>Holothuroidea</taxon>
        <taxon>Aspidochirotacea</taxon>
        <taxon>Aspidochirotida</taxon>
        <taxon>Holothuriidae</taxon>
        <taxon>Holothuria</taxon>
    </lineage>
</organism>
<dbReference type="EMBL" id="JAIZAY010000008">
    <property type="protein sequence ID" value="KAJ8037152.1"/>
    <property type="molecule type" value="Genomic_DNA"/>
</dbReference>
<comment type="caution">
    <text evidence="2">The sequence shown here is derived from an EMBL/GenBank/DDBJ whole genome shotgun (WGS) entry which is preliminary data.</text>
</comment>
<dbReference type="PANTHER" id="PTHR33689:SF1">
    <property type="entry name" value="FAS-BINDING FACTOR 1"/>
    <property type="match status" value="1"/>
</dbReference>
<sequence>MDDMDDALFASSLRSRKSSTLKSDKSVEAAKNSGNDRELAGTRTLSPPSLVNTADSKRRTFTIKEEGKASEKSQVAGKKPLTKSFDFGEFDEDDPLAGLLSDEDEEPAPKQKGLQRTARPQPKVDVNKPVEDADVDSPRKSSPSMKRSTSLNKGGAGEKEIEVEQSITRAKSAPPPKRSETPKRSDDIDFGDDDILDTMGFDDSPPQTKNAPEKKKEDDEILVAKSKVADLFGKKPAISPPDKPPVGRTKEFVLDAKYRKQERGNPQKELDEEDFSFGSYTPSAVNTLKRPDSAPPGRRSVRFADDVDDLFGGTSTLGRPGAGGGGRQRSNSQVVGPSDGNKSTGQGDDEGDWLSLAIGKSNERKAAEKKETLGVTGNKEETVGQETEQKNETKNTVTDQRKKGILREEKTKGPKEAENPRAASAGDYLGLGEDIDLDTLLSLVLFSSSLRGGGVEL</sequence>
<reference evidence="2" key="1">
    <citation type="submission" date="2021-10" db="EMBL/GenBank/DDBJ databases">
        <title>Tropical sea cucumber genome reveals ecological adaptation and Cuvierian tubules defense mechanism.</title>
        <authorList>
            <person name="Chen T."/>
        </authorList>
    </citation>
    <scope>NUCLEOTIDE SEQUENCE</scope>
    <source>
        <strain evidence="2">Nanhai2018</strain>
        <tissue evidence="2">Muscle</tissue>
    </source>
</reference>
<dbReference type="AlphaFoldDB" id="A0A9Q1H6A4"/>
<feature type="compositionally biased region" description="Basic and acidic residues" evidence="1">
    <location>
        <begin position="361"/>
        <end position="419"/>
    </location>
</feature>
<feature type="compositionally biased region" description="Low complexity" evidence="1">
    <location>
        <begin position="140"/>
        <end position="150"/>
    </location>
</feature>
<name>A0A9Q1H6A4_HOLLE</name>
<dbReference type="InterPro" id="IPR033561">
    <property type="entry name" value="FBF1"/>
</dbReference>
<evidence type="ECO:0000313" key="3">
    <source>
        <dbReference type="Proteomes" id="UP001152320"/>
    </source>
</evidence>
<accession>A0A9Q1H6A4</accession>
<feature type="region of interest" description="Disordered" evidence="1">
    <location>
        <begin position="1"/>
        <end position="219"/>
    </location>
</feature>
<dbReference type="OrthoDB" id="8195456at2759"/>